<name>A0A411E607_9FLAO</name>
<feature type="signal peptide" evidence="5">
    <location>
        <begin position="1"/>
        <end position="18"/>
    </location>
</feature>
<organism evidence="8 9">
    <name type="scientific">Muriicola soli</name>
    <dbReference type="NCBI Taxonomy" id="2507538"/>
    <lineage>
        <taxon>Bacteria</taxon>
        <taxon>Pseudomonadati</taxon>
        <taxon>Bacteroidota</taxon>
        <taxon>Flavobacteriia</taxon>
        <taxon>Flavobacteriales</taxon>
        <taxon>Flavobacteriaceae</taxon>
        <taxon>Muriicola</taxon>
    </lineage>
</organism>
<dbReference type="GO" id="GO:0009279">
    <property type="term" value="C:cell outer membrane"/>
    <property type="evidence" value="ECO:0007669"/>
    <property type="project" value="UniProtKB-SubCell"/>
</dbReference>
<accession>A0A411E607</accession>
<dbReference type="InterPro" id="IPR036942">
    <property type="entry name" value="Beta-barrel_TonB_sf"/>
</dbReference>
<dbReference type="SUPFAM" id="SSF49452">
    <property type="entry name" value="Starch-binding domain-like"/>
    <property type="match status" value="1"/>
</dbReference>
<dbReference type="Gene3D" id="2.170.130.10">
    <property type="entry name" value="TonB-dependent receptor, plug domain"/>
    <property type="match status" value="1"/>
</dbReference>
<reference evidence="8 9" key="1">
    <citation type="submission" date="2019-01" db="EMBL/GenBank/DDBJ databases">
        <title>Muriicola soli sp. nov., isolated from soil.</title>
        <authorList>
            <person name="Kang H.J."/>
            <person name="Kim S.B."/>
        </authorList>
    </citation>
    <scope>NUCLEOTIDE SEQUENCE [LARGE SCALE GENOMIC DNA]</scope>
    <source>
        <strain evidence="8 9">MMS17-SY002</strain>
    </source>
</reference>
<keyword evidence="3" id="KW-0998">Cell outer membrane</keyword>
<feature type="chain" id="PRO_5019150911" evidence="5">
    <location>
        <begin position="19"/>
        <end position="956"/>
    </location>
</feature>
<evidence type="ECO:0000256" key="1">
    <source>
        <dbReference type="ARBA" id="ARBA00004442"/>
    </source>
</evidence>
<evidence type="ECO:0000256" key="2">
    <source>
        <dbReference type="ARBA" id="ARBA00023136"/>
    </source>
</evidence>
<feature type="domain" description="TonB-dependent receptor-like beta-barrel" evidence="6">
    <location>
        <begin position="462"/>
        <end position="906"/>
    </location>
</feature>
<dbReference type="OrthoDB" id="9768470at2"/>
<dbReference type="InterPro" id="IPR012910">
    <property type="entry name" value="Plug_dom"/>
</dbReference>
<dbReference type="Pfam" id="PF00593">
    <property type="entry name" value="TonB_dep_Rec_b-barrel"/>
    <property type="match status" value="1"/>
</dbReference>
<keyword evidence="4" id="KW-0798">TonB box</keyword>
<evidence type="ECO:0000259" key="7">
    <source>
        <dbReference type="Pfam" id="PF07715"/>
    </source>
</evidence>
<feature type="domain" description="TonB-dependent receptor plug" evidence="7">
    <location>
        <begin position="130"/>
        <end position="230"/>
    </location>
</feature>
<dbReference type="Pfam" id="PF13715">
    <property type="entry name" value="CarbopepD_reg_2"/>
    <property type="match status" value="1"/>
</dbReference>
<evidence type="ECO:0000259" key="6">
    <source>
        <dbReference type="Pfam" id="PF00593"/>
    </source>
</evidence>
<dbReference type="InterPro" id="IPR013784">
    <property type="entry name" value="Carb-bd-like_fold"/>
</dbReference>
<sequence>MKQLYIAFILLYTGSVLAQSTGSIVGKLSDKEMSNEPLAFANVILKGTLKGTTSDFDGLYEITNVSPGTYTIVFTFLGYETLEIPDVVVDAGKVTEINAALGAGSVSLNEVVITTSVAKDSEVALLLDQKKAIQIKESISAEALTRKGIDDAAAAVAQISGISKQQGSSDVYVRGLGDRYQNTTMNGLSLPSTDVNKKNIDLDLFSSSIIENIAVSKAYTPFFYGDFAAGNVNIDSKEYTGNGFLNVSLGSGVNSNAAGTEFVTSEGTSFFGFYNRYDNDPFAIILSHGVDPEAAPDPTNISGTIEGGYSLNINEESRLSFFGMASFSNGYEFLEGPALDFTNDIKVRFPLVNEYAYSTTTTAMGNITYRIDKDHKLKFTSLFVNSARDAVGYYGIGGNGFNRDGFSNNGDGGYFQLNVQFNQDMIFVNQLNGAHTFNDDWSLDWGIGFNKVFSDEPDRKRISLEDYQFALDDDPSTNPIFYDNIAFDNQRFFQSIEDDELSSYITLNKKVSEEVTFNFGYNGRRKERRFNNWRYGYQIVDKNANPVTDVNNLDDFFNVSNINIPSGSGLWDLFIVRNPQGLDIGLQNRPQIYENTYKGNLDVHAAYVTAELNLSDKWLLIPGFRIEAYQQGIVYDVINPVPTDPGFRQAYENIYLPSLNVKYALNEDANLRFSFSKTASFPEFKESANFVYEGVTQRVGGNPDLLGKPDGTGPIFSEIYNYDLKYEWFPNRGELISVAAFAKTINDPVNRVVATDATGNQRYFRTGDQAKVYGVEVELRKNIINDSDENAVLSFGANAAYTHTEQDLKTVSTTDGFTFGTSFADRTTEELEGASPFILNADINFSPGFENYKPVATLAYSYFSDRIYAIGSGNLGNMVEKAVPTLNFVWTNSFGEHFEANLSAQNLLDPDISLIRENTGVEDTNPLVQGFVKDGDVTLREFKRGINVGLTLKYKF</sequence>
<dbReference type="KEGG" id="mur:EQY75_00035"/>
<comment type="subcellular location">
    <subcellularLocation>
        <location evidence="1 4">Cell outer membrane</location>
    </subcellularLocation>
</comment>
<dbReference type="Proteomes" id="UP000290889">
    <property type="component" value="Chromosome"/>
</dbReference>
<dbReference type="SUPFAM" id="SSF56935">
    <property type="entry name" value="Porins"/>
    <property type="match status" value="1"/>
</dbReference>
<dbReference type="Pfam" id="PF07715">
    <property type="entry name" value="Plug"/>
    <property type="match status" value="1"/>
</dbReference>
<protein>
    <submittedName>
        <fullName evidence="8">TonB-dependent receptor</fullName>
    </submittedName>
</protein>
<dbReference type="PANTHER" id="PTHR40980">
    <property type="entry name" value="PLUG DOMAIN-CONTAINING PROTEIN"/>
    <property type="match status" value="1"/>
</dbReference>
<dbReference type="Gene3D" id="2.60.40.1120">
    <property type="entry name" value="Carboxypeptidase-like, regulatory domain"/>
    <property type="match status" value="1"/>
</dbReference>
<keyword evidence="8" id="KW-0675">Receptor</keyword>
<dbReference type="RefSeq" id="WP_129601755.1">
    <property type="nucleotide sequence ID" value="NZ_CP035544.1"/>
</dbReference>
<proteinExistence type="inferred from homology"/>
<dbReference type="GO" id="GO:0030246">
    <property type="term" value="F:carbohydrate binding"/>
    <property type="evidence" value="ECO:0007669"/>
    <property type="project" value="InterPro"/>
</dbReference>
<dbReference type="EMBL" id="CP035544">
    <property type="protein sequence ID" value="QBA63099.1"/>
    <property type="molecule type" value="Genomic_DNA"/>
</dbReference>
<keyword evidence="5" id="KW-0732">Signal</keyword>
<evidence type="ECO:0000256" key="4">
    <source>
        <dbReference type="RuleBase" id="RU003357"/>
    </source>
</evidence>
<evidence type="ECO:0000256" key="5">
    <source>
        <dbReference type="SAM" id="SignalP"/>
    </source>
</evidence>
<dbReference type="InterPro" id="IPR000531">
    <property type="entry name" value="Beta-barrel_TonB"/>
</dbReference>
<dbReference type="PANTHER" id="PTHR40980:SF5">
    <property type="entry name" value="TONB-DEPENDENT RECEPTOR"/>
    <property type="match status" value="1"/>
</dbReference>
<dbReference type="InterPro" id="IPR037066">
    <property type="entry name" value="Plug_dom_sf"/>
</dbReference>
<keyword evidence="2 4" id="KW-0472">Membrane</keyword>
<gene>
    <name evidence="8" type="ORF">EQY75_00035</name>
</gene>
<keyword evidence="9" id="KW-1185">Reference proteome</keyword>
<evidence type="ECO:0000313" key="9">
    <source>
        <dbReference type="Proteomes" id="UP000290889"/>
    </source>
</evidence>
<evidence type="ECO:0000313" key="8">
    <source>
        <dbReference type="EMBL" id="QBA63099.1"/>
    </source>
</evidence>
<dbReference type="Gene3D" id="2.40.170.20">
    <property type="entry name" value="TonB-dependent receptor, beta-barrel domain"/>
    <property type="match status" value="1"/>
</dbReference>
<evidence type="ECO:0000256" key="3">
    <source>
        <dbReference type="ARBA" id="ARBA00023237"/>
    </source>
</evidence>
<comment type="similarity">
    <text evidence="4">Belongs to the TonB-dependent receptor family.</text>
</comment>
<dbReference type="AlphaFoldDB" id="A0A411E607"/>